<protein>
    <recommendedName>
        <fullName evidence="3">NADH:flavin oxidoreductase/NADH oxidase N-terminal domain-containing protein</fullName>
    </recommendedName>
</protein>
<dbReference type="SUPFAM" id="SSF51395">
    <property type="entry name" value="FMN-linked oxidoreductases"/>
    <property type="match status" value="1"/>
</dbReference>
<proteinExistence type="predicted"/>
<dbReference type="RefSeq" id="WP_324668768.1">
    <property type="nucleotide sequence ID" value="NZ_CP141614.1"/>
</dbReference>
<gene>
    <name evidence="4" type="ORF">VLY81_13625</name>
</gene>
<sequence length="486" mass="54122">MAERYPRIASFRDAETFRAYLSRLQLEIPVDDRVLPAPDSPLARPLSIAGRVAGNRWCVQPMEGWDGTPDGRPSERTLRRWQRFGESGAKIVWGGEATAVRHDGRANPNQLVIAPQTVGALARLRETLVEAHRRRHGRTDDLLIGLQLTHSGRFCRPNAHDRLEPRIAYHHPILDRRVGIDPDDHRPVMTDAEVDDLIGDFARAARLAVEAGFDFVDIKHCHGYLLHEFLGACNRPGRYGGDFEGRTRLLREVIGAVRREAPELLIAVRLSAFDMVPFRKGPDGVGEPEPHRHLLPYRYGFGVDPDDPTRISLEEADALLGLMARLGVAAVNVTGGSPYYTPHIQRPALFPPSDGYLPPEEPLAGVARHVQAVRALKAAHPEMVLVGSGYTYLQEFLPNVAQAVVRQGWADAVGIGRMVLAYPWLPSDVLEGRQPDRRRICRTFSDCTTAPRNGLPSGCYPLDGHYRESPERARLEEAKRALRTGS</sequence>
<dbReference type="InterPro" id="IPR001155">
    <property type="entry name" value="OxRdtase_FMN_N"/>
</dbReference>
<organism evidence="4 5">
    <name type="scientific">Geochorda subterranea</name>
    <dbReference type="NCBI Taxonomy" id="3109564"/>
    <lineage>
        <taxon>Bacteria</taxon>
        <taxon>Bacillati</taxon>
        <taxon>Bacillota</taxon>
        <taxon>Limnochordia</taxon>
        <taxon>Limnochordales</taxon>
        <taxon>Geochordaceae</taxon>
        <taxon>Geochorda</taxon>
    </lineage>
</organism>
<evidence type="ECO:0000313" key="5">
    <source>
        <dbReference type="Proteomes" id="UP001333102"/>
    </source>
</evidence>
<dbReference type="Pfam" id="PF00724">
    <property type="entry name" value="Oxidored_FMN"/>
    <property type="match status" value="1"/>
</dbReference>
<dbReference type="PANTHER" id="PTHR43656">
    <property type="entry name" value="BINDING OXIDOREDUCTASE, PUTATIVE (AFU_ORTHOLOGUE AFUA_2G08260)-RELATED"/>
    <property type="match status" value="1"/>
</dbReference>
<evidence type="ECO:0000313" key="4">
    <source>
        <dbReference type="EMBL" id="WRP14442.1"/>
    </source>
</evidence>
<evidence type="ECO:0000256" key="2">
    <source>
        <dbReference type="ARBA" id="ARBA00023002"/>
    </source>
</evidence>
<dbReference type="InterPro" id="IPR051799">
    <property type="entry name" value="NADH_flavin_oxidoreductase"/>
</dbReference>
<dbReference type="PANTHER" id="PTHR43656:SF2">
    <property type="entry name" value="BINDING OXIDOREDUCTASE, PUTATIVE (AFU_ORTHOLOGUE AFUA_2G08260)-RELATED"/>
    <property type="match status" value="1"/>
</dbReference>
<dbReference type="EMBL" id="CP141614">
    <property type="protein sequence ID" value="WRP14442.1"/>
    <property type="molecule type" value="Genomic_DNA"/>
</dbReference>
<evidence type="ECO:0000259" key="3">
    <source>
        <dbReference type="Pfam" id="PF00724"/>
    </source>
</evidence>
<dbReference type="InterPro" id="IPR013785">
    <property type="entry name" value="Aldolase_TIM"/>
</dbReference>
<accession>A0ABZ1BNR5</accession>
<name>A0ABZ1BNR5_9FIRM</name>
<feature type="domain" description="NADH:flavin oxidoreductase/NADH oxidase N-terminal" evidence="3">
    <location>
        <begin position="45"/>
        <end position="276"/>
    </location>
</feature>
<evidence type="ECO:0000256" key="1">
    <source>
        <dbReference type="ARBA" id="ARBA00022630"/>
    </source>
</evidence>
<dbReference type="Proteomes" id="UP001333102">
    <property type="component" value="Chromosome"/>
</dbReference>
<keyword evidence="5" id="KW-1185">Reference proteome</keyword>
<dbReference type="Gene3D" id="3.20.20.70">
    <property type="entry name" value="Aldolase class I"/>
    <property type="match status" value="1"/>
</dbReference>
<reference evidence="5" key="1">
    <citation type="submission" date="2023-12" db="EMBL/GenBank/DDBJ databases">
        <title>Novel isolates from deep terrestrial aquifers shed light on the physiology and ecology of the class Limnochordia.</title>
        <authorList>
            <person name="Karnachuk O.V."/>
            <person name="Lukina A.P."/>
            <person name="Avakyan M.R."/>
            <person name="Kadnikov V."/>
            <person name="Begmatov S."/>
            <person name="Beletsky A.V."/>
            <person name="Mardanov A.V."/>
            <person name="Ravin N.V."/>
        </authorList>
    </citation>
    <scope>NUCLEOTIDE SEQUENCE [LARGE SCALE GENOMIC DNA]</scope>
    <source>
        <strain evidence="5">LN</strain>
    </source>
</reference>
<keyword evidence="2" id="KW-0560">Oxidoreductase</keyword>
<keyword evidence="1" id="KW-0285">Flavoprotein</keyword>